<dbReference type="SMART" id="SM00355">
    <property type="entry name" value="ZnF_C2H2"/>
    <property type="match status" value="2"/>
</dbReference>
<proteinExistence type="predicted"/>
<dbReference type="InterPro" id="IPR013087">
    <property type="entry name" value="Znf_C2H2_type"/>
</dbReference>
<keyword evidence="4" id="KW-1185">Reference proteome</keyword>
<reference evidence="3" key="1">
    <citation type="submission" date="2020-11" db="EMBL/GenBank/DDBJ databases">
        <authorList>
            <person name="Tran Van P."/>
        </authorList>
    </citation>
    <scope>NUCLEOTIDE SEQUENCE</scope>
</reference>
<dbReference type="PROSITE" id="PS00028">
    <property type="entry name" value="ZINC_FINGER_C2H2_1"/>
    <property type="match status" value="2"/>
</dbReference>
<dbReference type="SUPFAM" id="SSF57667">
    <property type="entry name" value="beta-beta-alpha zinc fingers"/>
    <property type="match status" value="1"/>
</dbReference>
<dbReference type="EMBL" id="CAJPIZ010006213">
    <property type="protein sequence ID" value="CAG2109327.1"/>
    <property type="molecule type" value="Genomic_DNA"/>
</dbReference>
<keyword evidence="1" id="KW-0863">Zinc-finger</keyword>
<accession>A0A7R9KV73</accession>
<dbReference type="EMBL" id="OC860788">
    <property type="protein sequence ID" value="CAD7628897.1"/>
    <property type="molecule type" value="Genomic_DNA"/>
</dbReference>
<dbReference type="Proteomes" id="UP000759131">
    <property type="component" value="Unassembled WGS sequence"/>
</dbReference>
<protein>
    <recommendedName>
        <fullName evidence="2">C2H2-type domain-containing protein</fullName>
    </recommendedName>
</protein>
<organism evidence="3">
    <name type="scientific">Medioppia subpectinata</name>
    <dbReference type="NCBI Taxonomy" id="1979941"/>
    <lineage>
        <taxon>Eukaryota</taxon>
        <taxon>Metazoa</taxon>
        <taxon>Ecdysozoa</taxon>
        <taxon>Arthropoda</taxon>
        <taxon>Chelicerata</taxon>
        <taxon>Arachnida</taxon>
        <taxon>Acari</taxon>
        <taxon>Acariformes</taxon>
        <taxon>Sarcoptiformes</taxon>
        <taxon>Oribatida</taxon>
        <taxon>Brachypylina</taxon>
        <taxon>Oppioidea</taxon>
        <taxon>Oppiidae</taxon>
        <taxon>Medioppia</taxon>
    </lineage>
</organism>
<keyword evidence="1" id="KW-0862">Zinc</keyword>
<gene>
    <name evidence="3" type="ORF">OSB1V03_LOCUS9315</name>
</gene>
<name>A0A7R9KV73_9ACAR</name>
<dbReference type="InterPro" id="IPR036236">
    <property type="entry name" value="Znf_C2H2_sf"/>
</dbReference>
<dbReference type="AlphaFoldDB" id="A0A7R9KV73"/>
<evidence type="ECO:0000313" key="4">
    <source>
        <dbReference type="Proteomes" id="UP000759131"/>
    </source>
</evidence>
<evidence type="ECO:0000256" key="1">
    <source>
        <dbReference type="PROSITE-ProRule" id="PRU00042"/>
    </source>
</evidence>
<dbReference type="PROSITE" id="PS50157">
    <property type="entry name" value="ZINC_FINGER_C2H2_2"/>
    <property type="match status" value="1"/>
</dbReference>
<sequence length="329" mass="37693">MSKLIELNKNELICKIQSINREKHRLKTLLSKHDLLIHLYEKLHQNCLQINGLRDGRSRQQMETKLRSTQSHLLSQIQLISKCDKSLHISLPRPPFDDLIVSQLFKEMSTQYDTNDLLCPNRAHNDIQVNPLNPLIDCNGVNGVNGFSDAIIDDKSTKCIEININETSNDGSTPIPNSTPLSDQMMAEIVSTDRCSTDAMNGMNDMISSLDTPLESKADQKKALKKYVCDYCGKRYKIEKTRDKHIISIHKYITSESMKTNDKIPNEEPIEERIEESIEEPMDEKPAIEAKSQSMLTCQWPDCGLTFTNRTHFLRHQSIHNESRKLNTN</sequence>
<keyword evidence="1" id="KW-0479">Metal-binding</keyword>
<dbReference type="GO" id="GO:0008270">
    <property type="term" value="F:zinc ion binding"/>
    <property type="evidence" value="ECO:0007669"/>
    <property type="project" value="UniProtKB-KW"/>
</dbReference>
<evidence type="ECO:0000313" key="3">
    <source>
        <dbReference type="EMBL" id="CAD7628897.1"/>
    </source>
</evidence>
<feature type="domain" description="C2H2-type" evidence="2">
    <location>
        <begin position="296"/>
        <end position="325"/>
    </location>
</feature>
<evidence type="ECO:0000259" key="2">
    <source>
        <dbReference type="PROSITE" id="PS50157"/>
    </source>
</evidence>
<dbReference type="OrthoDB" id="6533301at2759"/>